<proteinExistence type="inferred from homology"/>
<dbReference type="EMBL" id="JAEMHL010000003">
    <property type="protein sequence ID" value="MBJ6749906.1"/>
    <property type="molecule type" value="Genomic_DNA"/>
</dbReference>
<dbReference type="RefSeq" id="WP_199388451.1">
    <property type="nucleotide sequence ID" value="NZ_JAEMHL010000003.1"/>
</dbReference>
<reference evidence="2 3" key="1">
    <citation type="submission" date="2020-12" db="EMBL/GenBank/DDBJ databases">
        <title>Geomonas sp. Red421, isolated from paddy soil.</title>
        <authorList>
            <person name="Xu Z."/>
            <person name="Zhang Z."/>
            <person name="Masuda Y."/>
            <person name="Itoh H."/>
            <person name="Senoo K."/>
        </authorList>
    </citation>
    <scope>NUCLEOTIDE SEQUENCE [LARGE SCALE GENOMIC DNA]</scope>
    <source>
        <strain evidence="2 3">Red421</strain>
    </source>
</reference>
<evidence type="ECO:0000313" key="3">
    <source>
        <dbReference type="Proteomes" id="UP000614714"/>
    </source>
</evidence>
<dbReference type="Proteomes" id="UP000614714">
    <property type="component" value="Unassembled WGS sequence"/>
</dbReference>
<dbReference type="InterPro" id="IPR041920">
    <property type="entry name" value="ROS/MUCR_sf"/>
</dbReference>
<accession>A0ABS0YC82</accession>
<name>A0ABS0YC82_9BACT</name>
<dbReference type="InterPro" id="IPR008807">
    <property type="entry name" value="ROS_MUCR"/>
</dbReference>
<comment type="caution">
    <text evidence="2">The sequence shown here is derived from an EMBL/GenBank/DDBJ whole genome shotgun (WGS) entry which is preliminary data.</text>
</comment>
<dbReference type="Gene3D" id="1.10.10.1550">
    <property type="entry name" value="ROS/MUCR transcriptional regulator protein"/>
    <property type="match status" value="1"/>
</dbReference>
<comment type="similarity">
    <text evidence="1">Belongs to the ros/MucR family.</text>
</comment>
<sequence length="152" mass="16460">MTTLLEVVGRIVTAHLSRCSMTSEDVVAEINSVHATLSNLDKGASTKRTTPKGGAAVSRKQAFGKSQVVCMLCGKGGMRTLTRHLASNHSMKPAEYRKKFGIPKEQPLTASDFSAHRRALATARGLADHLVKARAVRAEKIRARRTSYEGLS</sequence>
<gene>
    <name evidence="2" type="ORF">JFN91_06740</name>
</gene>
<evidence type="ECO:0000256" key="1">
    <source>
        <dbReference type="ARBA" id="ARBA00007031"/>
    </source>
</evidence>
<dbReference type="Pfam" id="PF05443">
    <property type="entry name" value="ROS_MUCR"/>
    <property type="match status" value="1"/>
</dbReference>
<keyword evidence="3" id="KW-1185">Reference proteome</keyword>
<evidence type="ECO:0000313" key="2">
    <source>
        <dbReference type="EMBL" id="MBJ6749906.1"/>
    </source>
</evidence>
<protein>
    <submittedName>
        <fullName evidence="2">MucR family transcriptional regulator</fullName>
    </submittedName>
</protein>
<organism evidence="2 3">
    <name type="scientific">Geomonas anaerohicana</name>
    <dbReference type="NCBI Taxonomy" id="2798583"/>
    <lineage>
        <taxon>Bacteria</taxon>
        <taxon>Pseudomonadati</taxon>
        <taxon>Thermodesulfobacteriota</taxon>
        <taxon>Desulfuromonadia</taxon>
        <taxon>Geobacterales</taxon>
        <taxon>Geobacteraceae</taxon>
        <taxon>Geomonas</taxon>
    </lineage>
</organism>